<sequence length="82" mass="9428">MQFGKRPGHYQVGSGGYRSLTTLWPYRQSYQDNHRGRHSKEGRGCVATPPSHWFHLQNAWLSVRALVLRRDPSTQPVGPRTL</sequence>
<name>A0ABR4Q9C4_9CEST</name>
<gene>
    <name evidence="1" type="ORF">TcWFU_005133</name>
</gene>
<protein>
    <submittedName>
        <fullName evidence="1">Uncharacterized protein</fullName>
    </submittedName>
</protein>
<reference evidence="1 2" key="1">
    <citation type="journal article" date="2022" name="Front. Cell. Infect. Microbiol.">
        <title>The Genomes of Two Strains of Taenia crassiceps the Animal Model for the Study of Human Cysticercosis.</title>
        <authorList>
            <person name="Bobes R.J."/>
            <person name="Estrada K."/>
            <person name="Rios-Valencia D.G."/>
            <person name="Calderon-Gallegos A."/>
            <person name="de la Torre P."/>
            <person name="Carrero J.C."/>
            <person name="Sanchez-Flores A."/>
            <person name="Laclette J.P."/>
        </authorList>
    </citation>
    <scope>NUCLEOTIDE SEQUENCE [LARGE SCALE GENOMIC DNA]</scope>
    <source>
        <strain evidence="1">WFUcys</strain>
    </source>
</reference>
<dbReference type="EMBL" id="JAKROA010000006">
    <property type="protein sequence ID" value="KAL5106220.1"/>
    <property type="molecule type" value="Genomic_DNA"/>
</dbReference>
<proteinExistence type="predicted"/>
<keyword evidence="2" id="KW-1185">Reference proteome</keyword>
<organism evidence="1 2">
    <name type="scientific">Taenia crassiceps</name>
    <dbReference type="NCBI Taxonomy" id="6207"/>
    <lineage>
        <taxon>Eukaryota</taxon>
        <taxon>Metazoa</taxon>
        <taxon>Spiralia</taxon>
        <taxon>Lophotrochozoa</taxon>
        <taxon>Platyhelminthes</taxon>
        <taxon>Cestoda</taxon>
        <taxon>Eucestoda</taxon>
        <taxon>Cyclophyllidea</taxon>
        <taxon>Taeniidae</taxon>
        <taxon>Taenia</taxon>
    </lineage>
</organism>
<evidence type="ECO:0000313" key="2">
    <source>
        <dbReference type="Proteomes" id="UP001651158"/>
    </source>
</evidence>
<dbReference type="Proteomes" id="UP001651158">
    <property type="component" value="Unassembled WGS sequence"/>
</dbReference>
<comment type="caution">
    <text evidence="1">The sequence shown here is derived from an EMBL/GenBank/DDBJ whole genome shotgun (WGS) entry which is preliminary data.</text>
</comment>
<evidence type="ECO:0000313" key="1">
    <source>
        <dbReference type="EMBL" id="KAL5106220.1"/>
    </source>
</evidence>
<accession>A0ABR4Q9C4</accession>